<evidence type="ECO:0000313" key="1">
    <source>
        <dbReference type="EMBL" id="SVD18891.1"/>
    </source>
</evidence>
<feature type="non-terminal residue" evidence="1">
    <location>
        <position position="303"/>
    </location>
</feature>
<sequence>LSLGSDDGIKVFLNGKQILAKNIGRGAAADQEKITLNLRKGDNFLLLKIHNQAGPSGFYFRADAKTKVLPAIIADAKVGKGAVAVEVVAKTQATCKSKVFWKTKSKNNFEAKRSSPEVVITKSAEWKTYRFDFVAAEDVTGLRFRPGGEMVVKSIKVHRNEAPVKLTLQKALATFSQGGYPVATAIDGKVAPNNNGWAIAPQMGKTHYASFETKQNLSFKGGAELTFTLKQQFQSGKHSLGRFRLAVTDAPRPLNFGTPSAAKAIFAIAADKRNEAQKKQLVDFFKKGNSARANLEKVLAEAR</sequence>
<proteinExistence type="predicted"/>
<name>A0A382TBZ0_9ZZZZ</name>
<protein>
    <submittedName>
        <fullName evidence="1">Uncharacterized protein</fullName>
    </submittedName>
</protein>
<dbReference type="EMBL" id="UINC01135004">
    <property type="protein sequence ID" value="SVD18891.1"/>
    <property type="molecule type" value="Genomic_DNA"/>
</dbReference>
<gene>
    <name evidence="1" type="ORF">METZ01_LOCUS371745</name>
</gene>
<feature type="non-terminal residue" evidence="1">
    <location>
        <position position="1"/>
    </location>
</feature>
<organism evidence="1">
    <name type="scientific">marine metagenome</name>
    <dbReference type="NCBI Taxonomy" id="408172"/>
    <lineage>
        <taxon>unclassified sequences</taxon>
        <taxon>metagenomes</taxon>
        <taxon>ecological metagenomes</taxon>
    </lineage>
</organism>
<accession>A0A382TBZ0</accession>
<reference evidence="1" key="1">
    <citation type="submission" date="2018-05" db="EMBL/GenBank/DDBJ databases">
        <authorList>
            <person name="Lanie J.A."/>
            <person name="Ng W.-L."/>
            <person name="Kazmierczak K.M."/>
            <person name="Andrzejewski T.M."/>
            <person name="Davidsen T.M."/>
            <person name="Wayne K.J."/>
            <person name="Tettelin H."/>
            <person name="Glass J.I."/>
            <person name="Rusch D."/>
            <person name="Podicherti R."/>
            <person name="Tsui H.-C.T."/>
            <person name="Winkler M.E."/>
        </authorList>
    </citation>
    <scope>NUCLEOTIDE SEQUENCE</scope>
</reference>
<dbReference type="AlphaFoldDB" id="A0A382TBZ0"/>
<dbReference type="Gene3D" id="2.60.120.260">
    <property type="entry name" value="Galactose-binding domain-like"/>
    <property type="match status" value="1"/>
</dbReference>